<proteinExistence type="predicted"/>
<dbReference type="STRING" id="40149.A0A0E0D990"/>
<organism evidence="2">
    <name type="scientific">Oryza meridionalis</name>
    <dbReference type="NCBI Taxonomy" id="40149"/>
    <lineage>
        <taxon>Eukaryota</taxon>
        <taxon>Viridiplantae</taxon>
        <taxon>Streptophyta</taxon>
        <taxon>Embryophyta</taxon>
        <taxon>Tracheophyta</taxon>
        <taxon>Spermatophyta</taxon>
        <taxon>Magnoliopsida</taxon>
        <taxon>Liliopsida</taxon>
        <taxon>Poales</taxon>
        <taxon>Poaceae</taxon>
        <taxon>BOP clade</taxon>
        <taxon>Oryzoideae</taxon>
        <taxon>Oryzeae</taxon>
        <taxon>Oryzinae</taxon>
        <taxon>Oryza</taxon>
    </lineage>
</organism>
<dbReference type="EnsemblPlants" id="OMERI03G36980.1">
    <property type="protein sequence ID" value="OMERI03G36980.1"/>
    <property type="gene ID" value="OMERI03G36980"/>
</dbReference>
<evidence type="ECO:0000256" key="1">
    <source>
        <dbReference type="SAM" id="SignalP"/>
    </source>
</evidence>
<dbReference type="Proteomes" id="UP000008021">
    <property type="component" value="Chromosome 3"/>
</dbReference>
<evidence type="ECO:0000313" key="2">
    <source>
        <dbReference type="EnsemblPlants" id="OMERI03G36980.1"/>
    </source>
</evidence>
<keyword evidence="3" id="KW-1185">Reference proteome</keyword>
<accession>A0A0E0D990</accession>
<dbReference type="Gramene" id="OMERI03G36980.1">
    <property type="protein sequence ID" value="OMERI03G36980.1"/>
    <property type="gene ID" value="OMERI03G36980"/>
</dbReference>
<name>A0A0E0D990_9ORYZ</name>
<feature type="chain" id="PRO_5002356616" evidence="1">
    <location>
        <begin position="35"/>
        <end position="181"/>
    </location>
</feature>
<dbReference type="AlphaFoldDB" id="A0A0E0D990"/>
<feature type="signal peptide" evidence="1">
    <location>
        <begin position="1"/>
        <end position="34"/>
    </location>
</feature>
<keyword evidence="1" id="KW-0732">Signal</keyword>
<sequence>MPIVGMHRLLAAMGAAATAVLVLFVGSAPVKTSAIKDVCEDGQAVHIVMELCCWSQDEGHYNERKAAEIKDDDMSIKAIDFGLPMFFKPNKCSYMAHFNACVVYLHANIIKTILAIFCCLSIFLDSSCTVRFSLSWLGVHSMFLMRYCTNAEVSEDKSKAYNVADLGEAKMNLMKEPKHSV</sequence>
<evidence type="ECO:0000313" key="3">
    <source>
        <dbReference type="Proteomes" id="UP000008021"/>
    </source>
</evidence>
<reference evidence="2" key="1">
    <citation type="submission" date="2015-04" db="UniProtKB">
        <authorList>
            <consortium name="EnsemblPlants"/>
        </authorList>
    </citation>
    <scope>IDENTIFICATION</scope>
</reference>
<protein>
    <submittedName>
        <fullName evidence="2">Uncharacterized protein</fullName>
    </submittedName>
</protein>
<dbReference type="HOGENOM" id="CLU_1491307_0_0_1"/>
<reference evidence="2" key="2">
    <citation type="submission" date="2018-05" db="EMBL/GenBank/DDBJ databases">
        <title>OmerRS3 (Oryza meridionalis Reference Sequence Version 3).</title>
        <authorList>
            <person name="Zhang J."/>
            <person name="Kudrna D."/>
            <person name="Lee S."/>
            <person name="Talag J."/>
            <person name="Welchert J."/>
            <person name="Wing R.A."/>
        </authorList>
    </citation>
    <scope>NUCLEOTIDE SEQUENCE [LARGE SCALE GENOMIC DNA]</scope>
    <source>
        <strain evidence="2">cv. OR44</strain>
    </source>
</reference>